<evidence type="ECO:0000313" key="3">
    <source>
        <dbReference type="EMBL" id="KAK9392656.1"/>
    </source>
</evidence>
<dbReference type="PANTHER" id="PTHR21223">
    <property type="entry name" value="CBY1-INTERACTING BAR DOMAIN-CONTAINING PROTEIN HOMOLOG"/>
    <property type="match status" value="1"/>
</dbReference>
<dbReference type="GO" id="GO:0036064">
    <property type="term" value="C:ciliary basal body"/>
    <property type="evidence" value="ECO:0007669"/>
    <property type="project" value="TreeGrafter"/>
</dbReference>
<feature type="region of interest" description="Disordered" evidence="2">
    <location>
        <begin position="253"/>
        <end position="317"/>
    </location>
</feature>
<evidence type="ECO:0000313" key="4">
    <source>
        <dbReference type="Proteomes" id="UP001474421"/>
    </source>
</evidence>
<evidence type="ECO:0000256" key="1">
    <source>
        <dbReference type="ARBA" id="ARBA00004114"/>
    </source>
</evidence>
<comment type="subcellular location">
    <subcellularLocation>
        <location evidence="1">Cytoplasm</location>
        <location evidence="1">Cytoskeleton</location>
        <location evidence="1">Microtubule organizing center</location>
        <location evidence="1">Centrosome</location>
        <location evidence="1">Centriole</location>
    </subcellularLocation>
</comment>
<keyword evidence="4" id="KW-1185">Reference proteome</keyword>
<accession>A0AAW1ASB0</accession>
<dbReference type="InterPro" id="IPR027267">
    <property type="entry name" value="AH/BAR_dom_sf"/>
</dbReference>
<dbReference type="PANTHER" id="PTHR21223:SF3">
    <property type="entry name" value="CBY1-INTERACTING BAR DOMAIN-CONTAINING PROTEIN 2"/>
    <property type="match status" value="1"/>
</dbReference>
<feature type="compositionally biased region" description="Polar residues" evidence="2">
    <location>
        <begin position="259"/>
        <end position="282"/>
    </location>
</feature>
<dbReference type="SUPFAM" id="SSF103657">
    <property type="entry name" value="BAR/IMD domain-like"/>
    <property type="match status" value="1"/>
</dbReference>
<sequence length="317" mass="35548">MVPELHTEISKPSATPVPKVRSGAAPKKTRVQLSLHRVHCWKDCGGQLSSFAKMNVILFRDTQVQIMESTIANAEKYFGSFCSLMAAYTRKTAKLRDKSDVLVKKLIDYANTENPELRTTVKTFAEDLAKVQDYRQAEVERLEQKVVEPLKVYGVLIKQAKGQSSSLVESQAHKASVDASRTTQQLEETVDEFQKQKLKDIQKIFLDFIGIEMAFHAKALEVYSQAFQTLENYDAEKDLEDFRAKIQLASGRFPDSKPATATNPVSSLPWSTGAQSVPSTLQKLAFVETEEGSEEEQAQEFSTGQHPQIWQVASRTP</sequence>
<protein>
    <submittedName>
        <fullName evidence="3">Protein FAM92B</fullName>
    </submittedName>
</protein>
<dbReference type="InterPro" id="IPR009602">
    <property type="entry name" value="CBAR/FAM92"/>
</dbReference>
<dbReference type="EMBL" id="JAOTOJ010000015">
    <property type="protein sequence ID" value="KAK9392656.1"/>
    <property type="molecule type" value="Genomic_DNA"/>
</dbReference>
<feature type="compositionally biased region" description="Acidic residues" evidence="2">
    <location>
        <begin position="288"/>
        <end position="298"/>
    </location>
</feature>
<dbReference type="Proteomes" id="UP001474421">
    <property type="component" value="Unassembled WGS sequence"/>
</dbReference>
<organism evidence="3 4">
    <name type="scientific">Crotalus adamanteus</name>
    <name type="common">Eastern diamondback rattlesnake</name>
    <dbReference type="NCBI Taxonomy" id="8729"/>
    <lineage>
        <taxon>Eukaryota</taxon>
        <taxon>Metazoa</taxon>
        <taxon>Chordata</taxon>
        <taxon>Craniata</taxon>
        <taxon>Vertebrata</taxon>
        <taxon>Euteleostomi</taxon>
        <taxon>Lepidosauria</taxon>
        <taxon>Squamata</taxon>
        <taxon>Bifurcata</taxon>
        <taxon>Unidentata</taxon>
        <taxon>Episquamata</taxon>
        <taxon>Toxicofera</taxon>
        <taxon>Serpentes</taxon>
        <taxon>Colubroidea</taxon>
        <taxon>Viperidae</taxon>
        <taxon>Crotalinae</taxon>
        <taxon>Crotalus</taxon>
    </lineage>
</organism>
<evidence type="ECO:0000256" key="2">
    <source>
        <dbReference type="SAM" id="MobiDB-lite"/>
    </source>
</evidence>
<reference evidence="3 4" key="1">
    <citation type="journal article" date="2024" name="Proc. Natl. Acad. Sci. U.S.A.">
        <title>The genetic regulatory architecture and epigenomic basis for age-related changes in rattlesnake venom.</title>
        <authorList>
            <person name="Hogan M.P."/>
            <person name="Holding M.L."/>
            <person name="Nystrom G.S."/>
            <person name="Colston T.J."/>
            <person name="Bartlett D.A."/>
            <person name="Mason A.J."/>
            <person name="Ellsworth S.A."/>
            <person name="Rautsaw R.M."/>
            <person name="Lawrence K.C."/>
            <person name="Strickland J.L."/>
            <person name="He B."/>
            <person name="Fraser P."/>
            <person name="Margres M.J."/>
            <person name="Gilbert D.M."/>
            <person name="Gibbs H.L."/>
            <person name="Parkinson C.L."/>
            <person name="Rokyta D.R."/>
        </authorList>
    </citation>
    <scope>NUCLEOTIDE SEQUENCE [LARGE SCALE GENOMIC DNA]</scope>
    <source>
        <strain evidence="3">DRR0105</strain>
    </source>
</reference>
<proteinExistence type="predicted"/>
<dbReference type="GO" id="GO:0005814">
    <property type="term" value="C:centriole"/>
    <property type="evidence" value="ECO:0007669"/>
    <property type="project" value="UniProtKB-SubCell"/>
</dbReference>
<dbReference type="GO" id="GO:0035869">
    <property type="term" value="C:ciliary transition zone"/>
    <property type="evidence" value="ECO:0007669"/>
    <property type="project" value="TreeGrafter"/>
</dbReference>
<dbReference type="Pfam" id="PF06730">
    <property type="entry name" value="FAM92"/>
    <property type="match status" value="2"/>
</dbReference>
<gene>
    <name evidence="3" type="ORF">NXF25_016745</name>
</gene>
<dbReference type="GO" id="GO:0060271">
    <property type="term" value="P:cilium assembly"/>
    <property type="evidence" value="ECO:0007669"/>
    <property type="project" value="TreeGrafter"/>
</dbReference>
<feature type="region of interest" description="Disordered" evidence="2">
    <location>
        <begin position="1"/>
        <end position="25"/>
    </location>
</feature>
<comment type="caution">
    <text evidence="3">The sequence shown here is derived from an EMBL/GenBank/DDBJ whole genome shotgun (WGS) entry which is preliminary data.</text>
</comment>
<name>A0AAW1ASB0_CROAD</name>
<dbReference type="AlphaFoldDB" id="A0AAW1ASB0"/>
<feature type="compositionally biased region" description="Polar residues" evidence="2">
    <location>
        <begin position="301"/>
        <end position="317"/>
    </location>
</feature>